<dbReference type="GO" id="GO:0043138">
    <property type="term" value="F:3'-5' DNA helicase activity"/>
    <property type="evidence" value="ECO:0007669"/>
    <property type="project" value="TreeGrafter"/>
</dbReference>
<reference evidence="5" key="1">
    <citation type="journal article" date="2020" name="mSystems">
        <title>Genome- and Community-Level Interaction Insights into Carbon Utilization and Element Cycling Functions of Hydrothermarchaeota in Hydrothermal Sediment.</title>
        <authorList>
            <person name="Zhou Z."/>
            <person name="Liu Y."/>
            <person name="Xu W."/>
            <person name="Pan J."/>
            <person name="Luo Z.H."/>
            <person name="Li M."/>
        </authorList>
    </citation>
    <scope>NUCLEOTIDE SEQUENCE [LARGE SCALE GENOMIC DNA]</scope>
    <source>
        <strain evidence="5">SpSt-732</strain>
    </source>
</reference>
<dbReference type="InterPro" id="IPR011545">
    <property type="entry name" value="DEAD/DEAH_box_helicase_dom"/>
</dbReference>
<keyword evidence="2" id="KW-0067">ATP-binding</keyword>
<evidence type="ECO:0000259" key="3">
    <source>
        <dbReference type="PROSITE" id="PS51192"/>
    </source>
</evidence>
<dbReference type="InterPro" id="IPR014001">
    <property type="entry name" value="Helicase_ATP-bd"/>
</dbReference>
<dbReference type="InterPro" id="IPR001650">
    <property type="entry name" value="Helicase_C-like"/>
</dbReference>
<keyword evidence="1" id="KW-0547">Nucleotide-binding</keyword>
<dbReference type="GO" id="GO:0036297">
    <property type="term" value="P:interstrand cross-link repair"/>
    <property type="evidence" value="ECO:0007669"/>
    <property type="project" value="TreeGrafter"/>
</dbReference>
<organism evidence="5">
    <name type="scientific">Ignisphaera aggregans</name>
    <dbReference type="NCBI Taxonomy" id="334771"/>
    <lineage>
        <taxon>Archaea</taxon>
        <taxon>Thermoproteota</taxon>
        <taxon>Thermoprotei</taxon>
        <taxon>Desulfurococcales</taxon>
        <taxon>Desulfurococcaceae</taxon>
        <taxon>Ignisphaera</taxon>
    </lineage>
</organism>
<feature type="domain" description="Helicase ATP-binding" evidence="3">
    <location>
        <begin position="61"/>
        <end position="249"/>
    </location>
</feature>
<dbReference type="AlphaFoldDB" id="A0A7C4FGF6"/>
<dbReference type="Pfam" id="PF00270">
    <property type="entry name" value="DEAD"/>
    <property type="match status" value="1"/>
</dbReference>
<dbReference type="SMART" id="SM00487">
    <property type="entry name" value="DEXDc"/>
    <property type="match status" value="1"/>
</dbReference>
<dbReference type="SUPFAM" id="SSF52540">
    <property type="entry name" value="P-loop containing nucleoside triphosphate hydrolases"/>
    <property type="match status" value="1"/>
</dbReference>
<protein>
    <submittedName>
        <fullName evidence="5">DEAD/DEAH box helicase</fullName>
    </submittedName>
</protein>
<evidence type="ECO:0000256" key="1">
    <source>
        <dbReference type="ARBA" id="ARBA00022741"/>
    </source>
</evidence>
<feature type="domain" description="Helicase C-terminal" evidence="4">
    <location>
        <begin position="328"/>
        <end position="482"/>
    </location>
</feature>
<dbReference type="GO" id="GO:0006289">
    <property type="term" value="P:nucleotide-excision repair"/>
    <property type="evidence" value="ECO:0007669"/>
    <property type="project" value="TreeGrafter"/>
</dbReference>
<keyword evidence="5" id="KW-0347">Helicase</keyword>
<accession>A0A7C4FGF6</accession>
<keyword evidence="5" id="KW-0378">Hydrolase</keyword>
<dbReference type="PROSITE" id="PS51194">
    <property type="entry name" value="HELICASE_CTER"/>
    <property type="match status" value="1"/>
</dbReference>
<dbReference type="PANTHER" id="PTHR47957:SF3">
    <property type="entry name" value="ATP-DEPENDENT HELICASE HRQ1"/>
    <property type="match status" value="1"/>
</dbReference>
<gene>
    <name evidence="5" type="ORF">ENV14_04555</name>
</gene>
<sequence>MNITSSEDVLSLLGYDYIKKVEPPIEPSTVNTRFCHLIPEFEQQGVQISQKFLYEHQLKALEALMNGNNAILISGAGSGKTEAWFLYFYKMFKSNKGFRVVAVYPTLALANDQIARLSVYSNSIGAKILPLDALSRDEMVKRNGFQGLRKAVAEANIVVTNPAFLFHEAKKFLLKPQATALYPIFRKPDMLVFDELDFYTPREVALILAIIDILSEVSEKKPQIAILTATLANPEDICNYLKSKTGRECSIIEGRPFRVENRIYIVLGKSLRNVWSKIQEYRAVAVKNNAPPDVLKAFEDFEQFKSNAYKVLQFLEALGVQVPSIFVDATEILSKYADEDGVTLVFTRSIARADELAKLLRGKVGEKVFAHHHLVPKDVRKRIEEWARQGKVKIIVSPRTLIQGIDIGTVVRVVHIGLPEDVREFLQREGRKGRRSEIPFSESLIIPTSRWDWELLSKGFSALEKWLSLPLEKVIVNPENKYIALFKGLAKTLSPWYKSELSRKEYEVLKSVGVITKDGSVNVEKAKWVWERINFYEFGPPYGIKRYLDVEGSLKPLEPIGHCDLVERFQMGCFDIGEDAVVVRVESGKNSRIVRAVMEKPLNKLNIFNYDALAEAYEEYKYIKMLWGEEASFLRDIARGKLYSYVLAVVYPPRNGFGELKKIPNRVLWHLTSSKPRIVRAGDNAFVTYDRKVIYVPVETFGEYRDFTYGMIIAVDDREDTELLRLGLAYIMIVLRRVFGIPFETIMYSIDKIGEKKLIALHEPEAAGLLEVLDWMSVRRAVEAYIFDDLDIVLLSQLDEIAYSDFISLGVDPSIIREVATRVINYILLRDRISADFRGKKVVIPKPSKALQLVALDVTSMQIEEEPIPKVFTSIAYFDGEEEKVVADLYMRYPFTPPPRSLREFESFIEDLAYYSDYKLVVFDRETAIRELSIVNLKRLAELVRERAIEVRQELLDAGINPPSLTAIIEGVDVENSLWRSAYDEFFKAYKHVHEVSTSRRSEGIAINTEDLKKITLSRAKIVYLTHLVALSLNTLNSFTNKANKEQSG</sequence>
<dbReference type="InterPro" id="IPR027417">
    <property type="entry name" value="P-loop_NTPase"/>
</dbReference>
<dbReference type="Pfam" id="PF00271">
    <property type="entry name" value="Helicase_C"/>
    <property type="match status" value="1"/>
</dbReference>
<dbReference type="GO" id="GO:0005524">
    <property type="term" value="F:ATP binding"/>
    <property type="evidence" value="ECO:0007669"/>
    <property type="project" value="UniProtKB-KW"/>
</dbReference>
<comment type="caution">
    <text evidence="5">The sequence shown here is derived from an EMBL/GenBank/DDBJ whole genome shotgun (WGS) entry which is preliminary data.</text>
</comment>
<dbReference type="EMBL" id="DTFF01000040">
    <property type="protein sequence ID" value="HGI87646.1"/>
    <property type="molecule type" value="Genomic_DNA"/>
</dbReference>
<name>A0A7C4FGF6_9CREN</name>
<dbReference type="Gene3D" id="3.40.50.300">
    <property type="entry name" value="P-loop containing nucleotide triphosphate hydrolases"/>
    <property type="match status" value="2"/>
</dbReference>
<dbReference type="GO" id="GO:0003676">
    <property type="term" value="F:nucleic acid binding"/>
    <property type="evidence" value="ECO:0007669"/>
    <property type="project" value="InterPro"/>
</dbReference>
<evidence type="ECO:0000256" key="2">
    <source>
        <dbReference type="ARBA" id="ARBA00022840"/>
    </source>
</evidence>
<dbReference type="PROSITE" id="PS51192">
    <property type="entry name" value="HELICASE_ATP_BIND_1"/>
    <property type="match status" value="1"/>
</dbReference>
<evidence type="ECO:0000313" key="5">
    <source>
        <dbReference type="EMBL" id="HGI87646.1"/>
    </source>
</evidence>
<dbReference type="SMART" id="SM00490">
    <property type="entry name" value="HELICc"/>
    <property type="match status" value="1"/>
</dbReference>
<dbReference type="PANTHER" id="PTHR47957">
    <property type="entry name" value="ATP-DEPENDENT HELICASE HRQ1"/>
    <property type="match status" value="1"/>
</dbReference>
<evidence type="ECO:0000259" key="4">
    <source>
        <dbReference type="PROSITE" id="PS51194"/>
    </source>
</evidence>
<proteinExistence type="predicted"/>